<evidence type="ECO:0008006" key="6">
    <source>
        <dbReference type="Google" id="ProtNLM"/>
    </source>
</evidence>
<dbReference type="InterPro" id="IPR058525">
    <property type="entry name" value="DUF8212"/>
</dbReference>
<sequence length="646" mass="72830">MRLLNVHTTELEYFLGDCTPPYAILSHTWGKEEVTLQDVTAGRARELLGFAKIWHCCRVAMSDGLDYVWIDTCCIDKTSSAELTEAINSMFRWYRQAEVCYGFLNDLKTWSESDSSDRLRVGDRWVELGRMRVCRWFYRGWTLQELIAPPRMIFFESSWLVLGTRAEIADEIMGITGVPISLLAREKPLELSSYSVARKMSWAAGRHTTRVEDRAYSLLGLFGVSMPMLYGEGEQAFRRLQEEIMKSSTDHSIFAWGKSSSMFRKVSSGFLAKSPSDFHSCSAYPVADVFDLPPYFITNKGVQISLPAVTDHKTGNTVILNCSEDKKGKTRVGLEVYSAEGQLRRGKMHEVPWDDGSETMKSRAKVTPQFLYLGNEDDSVDLNDGNDDESERNRFTATFCTTSPPLKHGYYVTREDWLVTHRSQEPGRAFSLQLEDNLLHTDQLLVFSTRKPGAGEQSGDGGTQLRCPSDGATSGSLETSNCFSLCLQYTKSFEDDGKSNIETLLLRLATNVPEAWPASSHLRIPSLFRPTEDNAVDYLGASFSPFRSVCVGRHRDLETDKMFVIFAATRRSPNGRDILIDLEMEEERLGQVSPLSRLSMIREAMNCHGLNSTCLLSGRVLERFPGLHGPEFTWPATNFLLDGEDE</sequence>
<evidence type="ECO:0000313" key="5">
    <source>
        <dbReference type="Proteomes" id="UP001201980"/>
    </source>
</evidence>
<protein>
    <recommendedName>
        <fullName evidence="6">HET-domain-containing protein</fullName>
    </recommendedName>
</protein>
<dbReference type="PANTHER" id="PTHR10622">
    <property type="entry name" value="HET DOMAIN-CONTAINING PROTEIN"/>
    <property type="match status" value="1"/>
</dbReference>
<keyword evidence="5" id="KW-1185">Reference proteome</keyword>
<feature type="domain" description="Heterokaryon incompatibility" evidence="2">
    <location>
        <begin position="22"/>
        <end position="145"/>
    </location>
</feature>
<name>A0AAD5RRU5_9PEZI</name>
<dbReference type="Pfam" id="PF26640">
    <property type="entry name" value="DUF8212"/>
    <property type="match status" value="1"/>
</dbReference>
<dbReference type="EMBL" id="JAKWBI020000102">
    <property type="protein sequence ID" value="KAJ2902776.1"/>
    <property type="molecule type" value="Genomic_DNA"/>
</dbReference>
<gene>
    <name evidence="4" type="ORF">MKZ38_000130</name>
</gene>
<proteinExistence type="predicted"/>
<accession>A0AAD5RRU5</accession>
<organism evidence="4 5">
    <name type="scientific">Zalerion maritima</name>
    <dbReference type="NCBI Taxonomy" id="339359"/>
    <lineage>
        <taxon>Eukaryota</taxon>
        <taxon>Fungi</taxon>
        <taxon>Dikarya</taxon>
        <taxon>Ascomycota</taxon>
        <taxon>Pezizomycotina</taxon>
        <taxon>Sordariomycetes</taxon>
        <taxon>Lulworthiomycetidae</taxon>
        <taxon>Lulworthiales</taxon>
        <taxon>Lulworthiaceae</taxon>
        <taxon>Zalerion</taxon>
    </lineage>
</organism>
<comment type="caution">
    <text evidence="4">The sequence shown here is derived from an EMBL/GenBank/DDBJ whole genome shotgun (WGS) entry which is preliminary data.</text>
</comment>
<feature type="region of interest" description="Disordered" evidence="1">
    <location>
        <begin position="451"/>
        <end position="471"/>
    </location>
</feature>
<dbReference type="Pfam" id="PF06985">
    <property type="entry name" value="HET"/>
    <property type="match status" value="1"/>
</dbReference>
<reference evidence="4" key="1">
    <citation type="submission" date="2022-07" db="EMBL/GenBank/DDBJ databases">
        <title>Draft genome sequence of Zalerion maritima ATCC 34329, a (micro)plastics degrading marine fungus.</title>
        <authorList>
            <person name="Paco A."/>
            <person name="Goncalves M.F.M."/>
            <person name="Rocha-Santos T.A.P."/>
            <person name="Alves A."/>
        </authorList>
    </citation>
    <scope>NUCLEOTIDE SEQUENCE</scope>
    <source>
        <strain evidence="4">ATCC 34329</strain>
    </source>
</reference>
<evidence type="ECO:0000259" key="3">
    <source>
        <dbReference type="Pfam" id="PF26640"/>
    </source>
</evidence>
<evidence type="ECO:0000256" key="1">
    <source>
        <dbReference type="SAM" id="MobiDB-lite"/>
    </source>
</evidence>
<feature type="domain" description="DUF8212" evidence="3">
    <location>
        <begin position="235"/>
        <end position="261"/>
    </location>
</feature>
<evidence type="ECO:0000313" key="4">
    <source>
        <dbReference type="EMBL" id="KAJ2902776.1"/>
    </source>
</evidence>
<dbReference type="PANTHER" id="PTHR10622:SF10">
    <property type="entry name" value="HET DOMAIN-CONTAINING PROTEIN"/>
    <property type="match status" value="1"/>
</dbReference>
<dbReference type="Proteomes" id="UP001201980">
    <property type="component" value="Unassembled WGS sequence"/>
</dbReference>
<evidence type="ECO:0000259" key="2">
    <source>
        <dbReference type="Pfam" id="PF06985"/>
    </source>
</evidence>
<dbReference type="AlphaFoldDB" id="A0AAD5RRU5"/>
<dbReference type="InterPro" id="IPR010730">
    <property type="entry name" value="HET"/>
</dbReference>